<dbReference type="PANTHER" id="PTHR24148:SF64">
    <property type="entry name" value="HETEROKARYON INCOMPATIBILITY DOMAIN-CONTAINING PROTEIN"/>
    <property type="match status" value="1"/>
</dbReference>
<protein>
    <submittedName>
        <fullName evidence="3">HET-domain-containing protein</fullName>
    </submittedName>
</protein>
<dbReference type="InterPro" id="IPR052895">
    <property type="entry name" value="HetReg/Transcr_Mod"/>
</dbReference>
<dbReference type="PANTHER" id="PTHR24148">
    <property type="entry name" value="ANKYRIN REPEAT DOMAIN-CONTAINING PROTEIN 39 HOMOLOG-RELATED"/>
    <property type="match status" value="1"/>
</dbReference>
<dbReference type="Pfam" id="PF06985">
    <property type="entry name" value="HET"/>
    <property type="match status" value="1"/>
</dbReference>
<dbReference type="EMBL" id="ML978130">
    <property type="protein sequence ID" value="KAF2095818.1"/>
    <property type="molecule type" value="Genomic_DNA"/>
</dbReference>
<feature type="region of interest" description="Disordered" evidence="1">
    <location>
        <begin position="749"/>
        <end position="769"/>
    </location>
</feature>
<accession>A0A9P4M3K1</accession>
<reference evidence="3" key="1">
    <citation type="journal article" date="2020" name="Stud. Mycol.">
        <title>101 Dothideomycetes genomes: a test case for predicting lifestyles and emergence of pathogens.</title>
        <authorList>
            <person name="Haridas S."/>
            <person name="Albert R."/>
            <person name="Binder M."/>
            <person name="Bloem J."/>
            <person name="Labutti K."/>
            <person name="Salamov A."/>
            <person name="Andreopoulos B."/>
            <person name="Baker S."/>
            <person name="Barry K."/>
            <person name="Bills G."/>
            <person name="Bluhm B."/>
            <person name="Cannon C."/>
            <person name="Castanera R."/>
            <person name="Culley D."/>
            <person name="Daum C."/>
            <person name="Ezra D."/>
            <person name="Gonzalez J."/>
            <person name="Henrissat B."/>
            <person name="Kuo A."/>
            <person name="Liang C."/>
            <person name="Lipzen A."/>
            <person name="Lutzoni F."/>
            <person name="Magnuson J."/>
            <person name="Mondo S."/>
            <person name="Nolan M."/>
            <person name="Ohm R."/>
            <person name="Pangilinan J."/>
            <person name="Park H.-J."/>
            <person name="Ramirez L."/>
            <person name="Alfaro M."/>
            <person name="Sun H."/>
            <person name="Tritt A."/>
            <person name="Yoshinaga Y."/>
            <person name="Zwiers L.-H."/>
            <person name="Turgeon B."/>
            <person name="Goodwin S."/>
            <person name="Spatafora J."/>
            <person name="Crous P."/>
            <person name="Grigoriev I."/>
        </authorList>
    </citation>
    <scope>NUCLEOTIDE SEQUENCE</scope>
    <source>
        <strain evidence="3">CBS 133067</strain>
    </source>
</reference>
<dbReference type="Pfam" id="PF26639">
    <property type="entry name" value="Het-6_barrel"/>
    <property type="match status" value="1"/>
</dbReference>
<dbReference type="OrthoDB" id="5416609at2759"/>
<sequence>MAQAKSSSWSRLTQKASASWQHYMDDMYEAYLKEMQSSNPELAALVKLETRRKQLLDAWLVPKFEDDDLEELQYEPLPWLDGPVVRLVQILPGSDWEPLEVVFDVSTLDVEYETLSYCWGDVSAKSPITCNGKRLYVTKNLKSALRDLRRPHSPRVLWIDAISINQEDLQEREEQVNIMGKIYRSGVRTVVWLGDGFVGDEKAFMMLRRMVETVGSKLTDGTLNINALLWQGDHTVVDEQIVLPTDDENAALWKMLRFPWFERVWVIQEVALAKKVLVTCGGQEMDWEDFFIGTISSFVVGYHVGGNGTSTVFLTLSKLNSARLGAAQDTDESPELELLKLLCSFRVCHATDPRDKVYALFGLTTTPIKELHLAPNYRTPTESLYIDLAKAILRTCDTLDILSVPCSSTKLSYSLPSWVPDWTETSTLEDSLFDDREDNGNDEFPTKPFNASGYSTVPVPIFEPKNRLVLRGYFLDRVTIFGESLPEAALEVDVFQEKTDNFLITGRGFRELYKYAYGWLGDVSNQLDTLVTWDNLVFGSDDCDLQTSYSLTHETREVAYMRTVCIDFMPAGQEFALEAFRAWRKERWAQRLLRKAKIDKAPAAHQFISSMSTMIPNKQQNQAFLGVLQETKLRRLFWTEKGYLGLGPKKLERDDQVWLIQGCRVPLVLRKTVRANEFELVGDCYIHGAMYGELFDEKTIEDGSTEIYTCVALIGSPVKLEDAAEAEPDAAEEAVLAVPAFDELDTAAASPSATGSLTSSVSPSASSSGSDAMVTFSIDGVWSLLAVTGVVAGLLIKLL</sequence>
<proteinExistence type="predicted"/>
<evidence type="ECO:0000313" key="4">
    <source>
        <dbReference type="Proteomes" id="UP000799772"/>
    </source>
</evidence>
<name>A0A9P4M3K1_9PEZI</name>
<dbReference type="AlphaFoldDB" id="A0A9P4M3K1"/>
<evidence type="ECO:0000256" key="1">
    <source>
        <dbReference type="SAM" id="MobiDB-lite"/>
    </source>
</evidence>
<keyword evidence="4" id="KW-1185">Reference proteome</keyword>
<gene>
    <name evidence="3" type="ORF">NA57DRAFT_58890</name>
</gene>
<evidence type="ECO:0000259" key="2">
    <source>
        <dbReference type="Pfam" id="PF06985"/>
    </source>
</evidence>
<feature type="domain" description="Heterokaryon incompatibility" evidence="2">
    <location>
        <begin position="112"/>
        <end position="269"/>
    </location>
</feature>
<dbReference type="InterPro" id="IPR010730">
    <property type="entry name" value="HET"/>
</dbReference>
<comment type="caution">
    <text evidence="3">The sequence shown here is derived from an EMBL/GenBank/DDBJ whole genome shotgun (WGS) entry which is preliminary data.</text>
</comment>
<dbReference type="Proteomes" id="UP000799772">
    <property type="component" value="Unassembled WGS sequence"/>
</dbReference>
<evidence type="ECO:0000313" key="3">
    <source>
        <dbReference type="EMBL" id="KAF2095818.1"/>
    </source>
</evidence>
<organism evidence="3 4">
    <name type="scientific">Rhizodiscina lignyota</name>
    <dbReference type="NCBI Taxonomy" id="1504668"/>
    <lineage>
        <taxon>Eukaryota</taxon>
        <taxon>Fungi</taxon>
        <taxon>Dikarya</taxon>
        <taxon>Ascomycota</taxon>
        <taxon>Pezizomycotina</taxon>
        <taxon>Dothideomycetes</taxon>
        <taxon>Pleosporomycetidae</taxon>
        <taxon>Aulographales</taxon>
        <taxon>Rhizodiscinaceae</taxon>
        <taxon>Rhizodiscina</taxon>
    </lineage>
</organism>